<evidence type="ECO:0000313" key="1">
    <source>
        <dbReference type="EMBL" id="AKQ00862.1"/>
    </source>
</evidence>
<organism evidence="1">
    <name type="scientific">uncultured Microgenomates bacterium Rifle_16ft_4_minimus_1180</name>
    <dbReference type="NCBI Taxonomy" id="1665106"/>
    <lineage>
        <taxon>Bacteria</taxon>
        <taxon>Candidatus Microgenomatota</taxon>
        <taxon>environmental samples</taxon>
    </lineage>
</organism>
<dbReference type="SUPFAM" id="SSF81301">
    <property type="entry name" value="Nucleotidyltransferase"/>
    <property type="match status" value="1"/>
</dbReference>
<sequence length="168" mass="19710">MLTQDEIIYLKKIPQDQKSTIYPFDPKAKETGLLIVSKIRSALPDVNVLFMGSTALEIAGQNDIDIYILADSKDFDKYLPELTKIYGKPKNVHKTFIEWSFTQNHYPVELYLTEPPDSQIKVFEILKADKHLLKQYESLKLTMKGKSQRDYQRKKYEFYNKLLNNPKE</sequence>
<evidence type="ECO:0008006" key="2">
    <source>
        <dbReference type="Google" id="ProtNLM"/>
    </source>
</evidence>
<accession>A0A0H4T3E2</accession>
<dbReference type="EMBL" id="KT006940">
    <property type="protein sequence ID" value="AKQ00862.1"/>
    <property type="molecule type" value="Genomic_DNA"/>
</dbReference>
<dbReference type="Pfam" id="PF04229">
    <property type="entry name" value="GrpB"/>
    <property type="match status" value="1"/>
</dbReference>
<dbReference type="AlphaFoldDB" id="A0A0H4T3E2"/>
<protein>
    <recommendedName>
        <fullName evidence="2">Polymerase nucleotidyl transferase domain-containing protein</fullName>
    </recommendedName>
</protein>
<name>A0A0H4T3E2_9BACT</name>
<dbReference type="Gene3D" id="3.30.460.10">
    <property type="entry name" value="Beta Polymerase, domain 2"/>
    <property type="match status" value="1"/>
</dbReference>
<proteinExistence type="predicted"/>
<dbReference type="InterPro" id="IPR007344">
    <property type="entry name" value="GrpB/CoaE"/>
</dbReference>
<reference evidence="1" key="1">
    <citation type="journal article" date="2015" name="ISME J.">
        <title>Aquifer environment selects for microbial species cohorts in sediment and groundwater.</title>
        <authorList>
            <person name="Hug L.A."/>
            <person name="Thomas B.C."/>
            <person name="Brown C.T."/>
            <person name="Frischkorn K.R."/>
            <person name="Williams K.H."/>
            <person name="Tringe S.G."/>
            <person name="Banfield J.F."/>
        </authorList>
    </citation>
    <scope>NUCLEOTIDE SEQUENCE</scope>
</reference>
<dbReference type="InterPro" id="IPR043519">
    <property type="entry name" value="NT_sf"/>
</dbReference>